<evidence type="ECO:0000256" key="2">
    <source>
        <dbReference type="ARBA" id="ARBA00022801"/>
    </source>
</evidence>
<evidence type="ECO:0000256" key="1">
    <source>
        <dbReference type="ARBA" id="ARBA00001946"/>
    </source>
</evidence>
<comment type="cofactor">
    <cofactor evidence="1">
        <name>Mg(2+)</name>
        <dbReference type="ChEBI" id="CHEBI:18420"/>
    </cofactor>
</comment>
<dbReference type="GO" id="GO:0016787">
    <property type="term" value="F:hydrolase activity"/>
    <property type="evidence" value="ECO:0007669"/>
    <property type="project" value="UniProtKB-KW"/>
</dbReference>
<dbReference type="OrthoDB" id="9793014at2"/>
<dbReference type="SFLD" id="SFLDS00003">
    <property type="entry name" value="Haloacid_Dehalogenase"/>
    <property type="match status" value="1"/>
</dbReference>
<dbReference type="EMBL" id="LANJ01000020">
    <property type="protein sequence ID" value="KKC36663.1"/>
    <property type="molecule type" value="Genomic_DNA"/>
</dbReference>
<dbReference type="SUPFAM" id="SSF56784">
    <property type="entry name" value="HAD-like"/>
    <property type="match status" value="1"/>
</dbReference>
<comment type="caution">
    <text evidence="4">The sequence shown here is derived from an EMBL/GenBank/DDBJ whole genome shotgun (WGS) entry which is preliminary data.</text>
</comment>
<dbReference type="PANTHER" id="PTHR46470:SF4">
    <property type="entry name" value="5-AMINO-6-(5-PHOSPHO-D-RIBITYLAMINO)URACIL PHOSPHATASE YIGB"/>
    <property type="match status" value="1"/>
</dbReference>
<organism evidence="4 5">
    <name type="scientific">Devosia epidermidihirudinis</name>
    <dbReference type="NCBI Taxonomy" id="1293439"/>
    <lineage>
        <taxon>Bacteria</taxon>
        <taxon>Pseudomonadati</taxon>
        <taxon>Pseudomonadota</taxon>
        <taxon>Alphaproteobacteria</taxon>
        <taxon>Hyphomicrobiales</taxon>
        <taxon>Devosiaceae</taxon>
        <taxon>Devosia</taxon>
    </lineage>
</organism>
<evidence type="ECO:0000313" key="4">
    <source>
        <dbReference type="EMBL" id="KKC36663.1"/>
    </source>
</evidence>
<dbReference type="PRINTS" id="PR00413">
    <property type="entry name" value="HADHALOGNASE"/>
</dbReference>
<dbReference type="RefSeq" id="WP_046138739.1">
    <property type="nucleotide sequence ID" value="NZ_LANJ01000020.1"/>
</dbReference>
<dbReference type="SFLD" id="SFLDG01129">
    <property type="entry name" value="C1.5:_HAD__Beta-PGM__Phosphata"/>
    <property type="match status" value="1"/>
</dbReference>
<dbReference type="Proteomes" id="UP000033411">
    <property type="component" value="Unassembled WGS sequence"/>
</dbReference>
<dbReference type="InterPro" id="IPR036412">
    <property type="entry name" value="HAD-like_sf"/>
</dbReference>
<dbReference type="STRING" id="1293439.WH87_13570"/>
<name>A0A0F5Q784_9HYPH</name>
<keyword evidence="5" id="KW-1185">Reference proteome</keyword>
<protein>
    <recommendedName>
        <fullName evidence="6">Phosphoglycolate phosphatase</fullName>
    </recommendedName>
</protein>
<dbReference type="Gene3D" id="3.40.50.1000">
    <property type="entry name" value="HAD superfamily/HAD-like"/>
    <property type="match status" value="1"/>
</dbReference>
<evidence type="ECO:0000313" key="5">
    <source>
        <dbReference type="Proteomes" id="UP000033411"/>
    </source>
</evidence>
<dbReference type="Pfam" id="PF00702">
    <property type="entry name" value="Hydrolase"/>
    <property type="match status" value="1"/>
</dbReference>
<keyword evidence="2" id="KW-0378">Hydrolase</keyword>
<sequence>MSLPAAVLFDLDDTLISAYRNPGAAWRGIAAEFADELKPHGVETVAAAIIAHARARFADAAYRRLWRLDPVPTRRGVVIDALQAANVPLSGALAHRIADRYESYRHERMALLPGAVDTLTALRERDVPMALVTNGSARVQRDKIERFGLAEWFGHIQIEGEAGYGKPDTRAYLVALESLGVGTIGSWMVGDDYDYDVVAPKELGLSTIWVADEDDAVVDGVTVVASVVEALPVLLG</sequence>
<accession>A0A0F5Q784</accession>
<dbReference type="AlphaFoldDB" id="A0A0F5Q784"/>
<dbReference type="Gene3D" id="1.20.120.710">
    <property type="entry name" value="Haloacid dehalogenase hydrolase-like domain"/>
    <property type="match status" value="1"/>
</dbReference>
<dbReference type="InterPro" id="IPR051400">
    <property type="entry name" value="HAD-like_hydrolase"/>
</dbReference>
<dbReference type="InterPro" id="IPR006439">
    <property type="entry name" value="HAD-SF_hydro_IA"/>
</dbReference>
<keyword evidence="3" id="KW-0460">Magnesium</keyword>
<dbReference type="GO" id="GO:0009231">
    <property type="term" value="P:riboflavin biosynthetic process"/>
    <property type="evidence" value="ECO:0007669"/>
    <property type="project" value="TreeGrafter"/>
</dbReference>
<dbReference type="PATRIC" id="fig|1293439.3.peg.2447"/>
<reference evidence="4 5" key="1">
    <citation type="submission" date="2015-03" db="EMBL/GenBank/DDBJ databases">
        <authorList>
            <person name="Lepp D."/>
            <person name="Hassan Y.I."/>
            <person name="Li X.-Z."/>
            <person name="Zhou T."/>
        </authorList>
    </citation>
    <scope>NUCLEOTIDE SEQUENCE [LARGE SCALE GENOMIC DNA]</scope>
    <source>
        <strain evidence="4 5">E84</strain>
    </source>
</reference>
<evidence type="ECO:0000256" key="3">
    <source>
        <dbReference type="ARBA" id="ARBA00022842"/>
    </source>
</evidence>
<dbReference type="InterPro" id="IPR023214">
    <property type="entry name" value="HAD_sf"/>
</dbReference>
<gene>
    <name evidence="4" type="ORF">WH87_13570</name>
</gene>
<proteinExistence type="predicted"/>
<dbReference type="NCBIfam" id="TIGR01549">
    <property type="entry name" value="HAD-SF-IA-v1"/>
    <property type="match status" value="1"/>
</dbReference>
<dbReference type="PANTHER" id="PTHR46470">
    <property type="entry name" value="N-ACYLNEURAMINATE-9-PHOSPHATASE"/>
    <property type="match status" value="1"/>
</dbReference>
<evidence type="ECO:0008006" key="6">
    <source>
        <dbReference type="Google" id="ProtNLM"/>
    </source>
</evidence>